<sequence length="462" mass="50665">MSNSASAAILVTGMLITGCSNSLWSKFQDQQCVENCANPDPTTHRNFEQPVWQTLNMFVGEACCMIAYYIIQWITRPTRDDKELGYAPIPRDSMDGRLQEEEEQESTLGDTLTSDHSASLSDSLLQPAHLKSRLCPNPTPLAVHGPSPAPLASSLEPELLVNQHEPSVLQLVGLQKFVFWLPALFDICGTTLMNAGLLFVPVSVFQMIRGALPIWVGLFSIIFLNRHLSREKWISLAIITSGVALVGYAGSLQPQPLQPSDQIENHLVSLAAIDSSEPGGKVVLGLFLIFFAQLFTASQFVIEEKIMCKYEVPPLEAVGLEGVFGLITTIVGIPILHIFIGSRPEGRGGYFDARTGVEEVLSNPSIMWSSVAIAISIALFNFCGLAVTKSISATARSVIDTCRSVGIWAFSLAIGWESFSFLQLVGFIILVIGTFFFNQIVHYPTWFKRLIGSPPSEQLRID</sequence>
<dbReference type="GO" id="GO:0055085">
    <property type="term" value="P:transmembrane transport"/>
    <property type="evidence" value="ECO:0007669"/>
    <property type="project" value="InterPro"/>
</dbReference>
<evidence type="ECO:0000256" key="8">
    <source>
        <dbReference type="SAM" id="Phobius"/>
    </source>
</evidence>
<evidence type="ECO:0000313" key="12">
    <source>
        <dbReference type="Proteomes" id="UP000325313"/>
    </source>
</evidence>
<dbReference type="PANTHER" id="PTHR13146:SF0">
    <property type="entry name" value="SOLUTE CARRIER FAMILY 35 MEMBER F6"/>
    <property type="match status" value="1"/>
</dbReference>
<evidence type="ECO:0000256" key="1">
    <source>
        <dbReference type="ARBA" id="ARBA00004141"/>
    </source>
</evidence>
<keyword evidence="4 8" id="KW-0812">Transmembrane</keyword>
<evidence type="ECO:0000256" key="4">
    <source>
        <dbReference type="ARBA" id="ARBA00022692"/>
    </source>
</evidence>
<dbReference type="PANTHER" id="PTHR13146">
    <property type="match status" value="1"/>
</dbReference>
<dbReference type="EMBL" id="VSWC01000092">
    <property type="protein sequence ID" value="KAA1091215.1"/>
    <property type="molecule type" value="Genomic_DNA"/>
</dbReference>
<feature type="transmembrane region" description="Helical" evidence="8">
    <location>
        <begin position="206"/>
        <end position="224"/>
    </location>
</feature>
<keyword evidence="5 8" id="KW-1133">Transmembrane helix</keyword>
<feature type="transmembrane region" description="Helical" evidence="8">
    <location>
        <begin position="233"/>
        <end position="251"/>
    </location>
</feature>
<dbReference type="OrthoDB" id="408493at2759"/>
<keyword evidence="6 8" id="KW-0472">Membrane</keyword>
<evidence type="ECO:0000256" key="2">
    <source>
        <dbReference type="ARBA" id="ARBA00022448"/>
    </source>
</evidence>
<evidence type="ECO:0000256" key="7">
    <source>
        <dbReference type="SAM" id="MobiDB-lite"/>
    </source>
</evidence>
<dbReference type="InterPro" id="IPR037185">
    <property type="entry name" value="EmrE-like"/>
</dbReference>
<keyword evidence="11" id="KW-1185">Reference proteome</keyword>
<dbReference type="Proteomes" id="UP000324748">
    <property type="component" value="Unassembled WGS sequence"/>
</dbReference>
<dbReference type="PIRSF" id="PIRSF036436">
    <property type="entry name" value="UCP036436"/>
    <property type="match status" value="1"/>
</dbReference>
<dbReference type="GO" id="GO:0016020">
    <property type="term" value="C:membrane"/>
    <property type="evidence" value="ECO:0007669"/>
    <property type="project" value="UniProtKB-SubCell"/>
</dbReference>
<dbReference type="Pfam" id="PF08449">
    <property type="entry name" value="UAA"/>
    <property type="match status" value="1"/>
</dbReference>
<protein>
    <recommendedName>
        <fullName evidence="13">EamA domain-containing protein</fullName>
    </recommendedName>
</protein>
<evidence type="ECO:0000256" key="6">
    <source>
        <dbReference type="ARBA" id="ARBA00023136"/>
    </source>
</evidence>
<name>A0A5B0NPL4_PUCGR</name>
<evidence type="ECO:0000256" key="5">
    <source>
        <dbReference type="ARBA" id="ARBA00022989"/>
    </source>
</evidence>
<comment type="caution">
    <text evidence="10">The sequence shown here is derived from an EMBL/GenBank/DDBJ whole genome shotgun (WGS) entry which is preliminary data.</text>
</comment>
<dbReference type="InterPro" id="IPR013657">
    <property type="entry name" value="SCL35B1-4/HUT1"/>
</dbReference>
<keyword evidence="3" id="KW-0762">Sugar transport</keyword>
<evidence type="ECO:0008006" key="13">
    <source>
        <dbReference type="Google" id="ProtNLM"/>
    </source>
</evidence>
<proteinExistence type="predicted"/>
<feature type="transmembrane region" description="Helical" evidence="8">
    <location>
        <begin position="323"/>
        <end position="340"/>
    </location>
</feature>
<dbReference type="Proteomes" id="UP000325313">
    <property type="component" value="Unassembled WGS sequence"/>
</dbReference>
<reference evidence="11 12" key="1">
    <citation type="submission" date="2019-05" db="EMBL/GenBank/DDBJ databases">
        <title>Emergence of the Ug99 lineage of the wheat stem rust pathogen through somatic hybridization.</title>
        <authorList>
            <person name="Li F."/>
            <person name="Upadhyaya N.M."/>
            <person name="Sperschneider J."/>
            <person name="Matny O."/>
            <person name="Nguyen-Phuc H."/>
            <person name="Mago R."/>
            <person name="Raley C."/>
            <person name="Miller M.E."/>
            <person name="Silverstein K.A.T."/>
            <person name="Henningsen E."/>
            <person name="Hirsch C.D."/>
            <person name="Visser B."/>
            <person name="Pretorius Z.A."/>
            <person name="Steffenson B.J."/>
            <person name="Schwessinger B."/>
            <person name="Dodds P.N."/>
            <person name="Figueroa M."/>
        </authorList>
    </citation>
    <scope>NUCLEOTIDE SEQUENCE [LARGE SCALE GENOMIC DNA]</scope>
    <source>
        <strain evidence="10">21-0</strain>
        <strain evidence="9 12">Ug99</strain>
    </source>
</reference>
<feature type="region of interest" description="Disordered" evidence="7">
    <location>
        <begin position="84"/>
        <end position="118"/>
    </location>
</feature>
<evidence type="ECO:0000313" key="9">
    <source>
        <dbReference type="EMBL" id="KAA1075863.1"/>
    </source>
</evidence>
<feature type="transmembrane region" description="Helical" evidence="8">
    <location>
        <begin position="366"/>
        <end position="386"/>
    </location>
</feature>
<gene>
    <name evidence="10" type="ORF">PGT21_028619</name>
    <name evidence="9" type="ORF">PGTUg99_023545</name>
</gene>
<dbReference type="SUPFAM" id="SSF103481">
    <property type="entry name" value="Multidrug resistance efflux transporter EmrE"/>
    <property type="match status" value="1"/>
</dbReference>
<evidence type="ECO:0000313" key="10">
    <source>
        <dbReference type="EMBL" id="KAA1091215.1"/>
    </source>
</evidence>
<dbReference type="EMBL" id="VDEP01000471">
    <property type="protein sequence ID" value="KAA1075863.1"/>
    <property type="molecule type" value="Genomic_DNA"/>
</dbReference>
<feature type="transmembrane region" description="Helical" evidence="8">
    <location>
        <begin position="282"/>
        <end position="302"/>
    </location>
</feature>
<dbReference type="InterPro" id="IPR012404">
    <property type="entry name" value="UCP036436"/>
</dbReference>
<comment type="subcellular location">
    <subcellularLocation>
        <location evidence="1">Membrane</location>
        <topology evidence="1">Multi-pass membrane protein</topology>
    </subcellularLocation>
</comment>
<feature type="transmembrane region" description="Helical" evidence="8">
    <location>
        <begin position="177"/>
        <end position="200"/>
    </location>
</feature>
<dbReference type="AlphaFoldDB" id="A0A5B0NPL4"/>
<evidence type="ECO:0000256" key="3">
    <source>
        <dbReference type="ARBA" id="ARBA00022597"/>
    </source>
</evidence>
<keyword evidence="2" id="KW-0813">Transport</keyword>
<feature type="transmembrane region" description="Helical" evidence="8">
    <location>
        <begin position="422"/>
        <end position="441"/>
    </location>
</feature>
<organism evidence="10 11">
    <name type="scientific">Puccinia graminis f. sp. tritici</name>
    <dbReference type="NCBI Taxonomy" id="56615"/>
    <lineage>
        <taxon>Eukaryota</taxon>
        <taxon>Fungi</taxon>
        <taxon>Dikarya</taxon>
        <taxon>Basidiomycota</taxon>
        <taxon>Pucciniomycotina</taxon>
        <taxon>Pucciniomycetes</taxon>
        <taxon>Pucciniales</taxon>
        <taxon>Pucciniaceae</taxon>
        <taxon>Puccinia</taxon>
    </lineage>
</organism>
<evidence type="ECO:0000313" key="11">
    <source>
        <dbReference type="Proteomes" id="UP000324748"/>
    </source>
</evidence>
<accession>A0A5B0NPL4</accession>